<dbReference type="Pfam" id="PF00462">
    <property type="entry name" value="Glutaredoxin"/>
    <property type="match status" value="1"/>
</dbReference>
<dbReference type="CDD" id="cd03418">
    <property type="entry name" value="GRX_GRXb_1_3_like"/>
    <property type="match status" value="1"/>
</dbReference>
<dbReference type="InterPro" id="IPR002109">
    <property type="entry name" value="Glutaredoxin"/>
</dbReference>
<keyword evidence="4" id="KW-1015">Disulfide bond</keyword>
<reference evidence="8 9" key="1">
    <citation type="journal article" date="2017" name="Genome Announc.">
        <title>Complete Genome Sequences of Two Acetylene-Fermenting Pelobacter acetylenicus Strains.</title>
        <authorList>
            <person name="Sutton J.M."/>
            <person name="Baesman S.M."/>
            <person name="Fierst J.L."/>
            <person name="Poret-Peterson A.T."/>
            <person name="Oremland R.S."/>
            <person name="Dunlap D.S."/>
            <person name="Akob D.M."/>
        </authorList>
    </citation>
    <scope>NUCLEOTIDE SEQUENCE [LARGE SCALE GENOMIC DNA]</scope>
    <source>
        <strain evidence="8 9">DSM 3247</strain>
    </source>
</reference>
<evidence type="ECO:0000313" key="9">
    <source>
        <dbReference type="Proteomes" id="UP000182264"/>
    </source>
</evidence>
<dbReference type="GO" id="GO:0034599">
    <property type="term" value="P:cellular response to oxidative stress"/>
    <property type="evidence" value="ECO:0007669"/>
    <property type="project" value="TreeGrafter"/>
</dbReference>
<feature type="domain" description="Glutaredoxin" evidence="7">
    <location>
        <begin position="4"/>
        <end position="60"/>
    </location>
</feature>
<dbReference type="PANTHER" id="PTHR45694">
    <property type="entry name" value="GLUTAREDOXIN 2"/>
    <property type="match status" value="1"/>
</dbReference>
<comment type="function">
    <text evidence="6">Has a glutathione-disulfide oxidoreductase activity in the presence of NADPH and glutathione reductase. Reduces low molecular weight disulfides and proteins.</text>
</comment>
<dbReference type="STRING" id="29542.A6070_14515"/>
<organism evidence="8 9">
    <name type="scientific">Syntrophotalea acetylenica</name>
    <name type="common">Pelobacter acetylenicus</name>
    <dbReference type="NCBI Taxonomy" id="29542"/>
    <lineage>
        <taxon>Bacteria</taxon>
        <taxon>Pseudomonadati</taxon>
        <taxon>Thermodesulfobacteriota</taxon>
        <taxon>Desulfuromonadia</taxon>
        <taxon>Desulfuromonadales</taxon>
        <taxon>Syntrophotaleaceae</taxon>
        <taxon>Syntrophotalea</taxon>
    </lineage>
</organism>
<name>A0A1L3GJZ6_SYNAC</name>
<dbReference type="PROSITE" id="PS51354">
    <property type="entry name" value="GLUTAREDOXIN_2"/>
    <property type="match status" value="1"/>
</dbReference>
<dbReference type="AlphaFoldDB" id="A0A1L3GJZ6"/>
<dbReference type="GO" id="GO:0015038">
    <property type="term" value="F:glutathione disulfide oxidoreductase activity"/>
    <property type="evidence" value="ECO:0007669"/>
    <property type="project" value="UniProtKB-UniRule"/>
</dbReference>
<dbReference type="KEGG" id="pace:A6070_14515"/>
<sequence>MKKIEVYTKNYCPHCQRAKELLRRKGITFIEYDVTDDPLLEQEMRKRSGHATVPEIFIEDAWVGGCDSLHALEQSGTLDRMLED</sequence>
<keyword evidence="5 6" id="KW-0676">Redox-active center</keyword>
<evidence type="ECO:0000256" key="6">
    <source>
        <dbReference type="RuleBase" id="RU364065"/>
    </source>
</evidence>
<evidence type="ECO:0000256" key="2">
    <source>
        <dbReference type="ARBA" id="ARBA00022448"/>
    </source>
</evidence>
<dbReference type="NCBIfam" id="TIGR02181">
    <property type="entry name" value="GRX_bact"/>
    <property type="match status" value="1"/>
</dbReference>
<dbReference type="PROSITE" id="PS00195">
    <property type="entry name" value="GLUTAREDOXIN_1"/>
    <property type="match status" value="1"/>
</dbReference>
<evidence type="ECO:0000256" key="1">
    <source>
        <dbReference type="ARBA" id="ARBA00007787"/>
    </source>
</evidence>
<keyword evidence="9" id="KW-1185">Reference proteome</keyword>
<dbReference type="OrthoDB" id="9814618at2"/>
<evidence type="ECO:0000256" key="3">
    <source>
        <dbReference type="ARBA" id="ARBA00022982"/>
    </source>
</evidence>
<dbReference type="InterPro" id="IPR011767">
    <property type="entry name" value="GLR_AS"/>
</dbReference>
<evidence type="ECO:0000256" key="5">
    <source>
        <dbReference type="ARBA" id="ARBA00023284"/>
    </source>
</evidence>
<keyword evidence="2 6" id="KW-0813">Transport</keyword>
<dbReference type="Gene3D" id="3.40.30.10">
    <property type="entry name" value="Glutaredoxin"/>
    <property type="match status" value="1"/>
</dbReference>
<gene>
    <name evidence="8" type="ORF">A7E75_05875</name>
</gene>
<accession>A0A1L3GJZ6</accession>
<comment type="similarity">
    <text evidence="1 6">Belongs to the glutaredoxin family.</text>
</comment>
<evidence type="ECO:0000313" key="8">
    <source>
        <dbReference type="EMBL" id="APG26210.1"/>
    </source>
</evidence>
<dbReference type="SUPFAM" id="SSF52833">
    <property type="entry name" value="Thioredoxin-like"/>
    <property type="match status" value="1"/>
</dbReference>
<dbReference type="EMBL" id="CP015518">
    <property type="protein sequence ID" value="APG26210.1"/>
    <property type="molecule type" value="Genomic_DNA"/>
</dbReference>
<keyword evidence="3 6" id="KW-0249">Electron transport</keyword>
<proteinExistence type="inferred from homology"/>
<dbReference type="Proteomes" id="UP000182264">
    <property type="component" value="Chromosome"/>
</dbReference>
<dbReference type="PANTHER" id="PTHR45694:SF18">
    <property type="entry name" value="GLUTAREDOXIN-1-RELATED"/>
    <property type="match status" value="1"/>
</dbReference>
<protein>
    <recommendedName>
        <fullName evidence="6">Glutaredoxin</fullName>
    </recommendedName>
</protein>
<dbReference type="InterPro" id="IPR014025">
    <property type="entry name" value="Glutaredoxin_subgr"/>
</dbReference>
<evidence type="ECO:0000259" key="7">
    <source>
        <dbReference type="Pfam" id="PF00462"/>
    </source>
</evidence>
<dbReference type="InterPro" id="IPR011900">
    <property type="entry name" value="GRX_bact"/>
</dbReference>
<dbReference type="PRINTS" id="PR00160">
    <property type="entry name" value="GLUTAREDOXIN"/>
</dbReference>
<dbReference type="InterPro" id="IPR036249">
    <property type="entry name" value="Thioredoxin-like_sf"/>
</dbReference>
<keyword evidence="6" id="KW-0963">Cytoplasm</keyword>
<dbReference type="GO" id="GO:0045454">
    <property type="term" value="P:cell redox homeostasis"/>
    <property type="evidence" value="ECO:0007669"/>
    <property type="project" value="InterPro"/>
</dbReference>
<evidence type="ECO:0000256" key="4">
    <source>
        <dbReference type="ARBA" id="ARBA00023157"/>
    </source>
</evidence>
<dbReference type="GO" id="GO:0005737">
    <property type="term" value="C:cytoplasm"/>
    <property type="evidence" value="ECO:0007669"/>
    <property type="project" value="TreeGrafter"/>
</dbReference>